<dbReference type="Pfam" id="PF01425">
    <property type="entry name" value="Amidase"/>
    <property type="match status" value="1"/>
</dbReference>
<accession>A0A927MSS0</accession>
<dbReference type="InterPro" id="IPR023631">
    <property type="entry name" value="Amidase_dom"/>
</dbReference>
<reference evidence="4" key="1">
    <citation type="submission" date="2020-10" db="EMBL/GenBank/DDBJ databases">
        <title>Sequencing the genomes of 1000 actinobacteria strains.</title>
        <authorList>
            <person name="Klenk H.-P."/>
        </authorList>
    </citation>
    <scope>NUCLEOTIDE SEQUENCE</scope>
    <source>
        <strain evidence="4">DSM 45354</strain>
    </source>
</reference>
<sequence length="524" mass="54804">MSAATGLSRRGFVTGAAAVAATTTAVTAATTGGAAAEPTTRSGTPSTDVPFKGHTPDVPLYDLEVWQAAQLIRSRRLSPVDLAEATLARIAEVESRVLAFVNPYPAAEVLAAARAAEQEIRRGHYRGPLHGITIGLKDIYFTKGKVTEGNSKLYEGFVPDFDGTAVARLKAAGAIVFGKVGTSELATATVSAANNPWDLLRTPGGSSSGSAAGIAASEFMVGVGTCTGGSIRGPAANVGVTGFKPTYGTVSLHGIFPLAWSMDHPGCLVHSARDAALVIDAVGGQDDLDPLTRQVKRYQIAKEMGDNGGRRPLRGVVVGVPAPGDFLLGVPNDEELAAFDRAVSVVRSLGATVRTVRSKALLPGLSSVSSFYDTVRSVEVAAYQHQNLLTRPEKMSEDYRNKVVAGVLVPGHTYVQAQRVRRLWRDEFLSMFDDIDVIIHPADNIAGLKAGGGVPSARPSSGSKTNIWNLSGAPAVAIPTGLSRAERMPLSMQCAAKPGNDALALKVADAFQQATDFLLARPAL</sequence>
<dbReference type="GO" id="GO:0050566">
    <property type="term" value="F:asparaginyl-tRNA synthase (glutamine-hydrolyzing) activity"/>
    <property type="evidence" value="ECO:0007669"/>
    <property type="project" value="UniProtKB-EC"/>
</dbReference>
<dbReference type="GO" id="GO:0050567">
    <property type="term" value="F:glutaminyl-tRNA synthase (glutamine-hydrolyzing) activity"/>
    <property type="evidence" value="ECO:0007669"/>
    <property type="project" value="UniProtKB-EC"/>
</dbReference>
<feature type="region of interest" description="Disordered" evidence="1">
    <location>
        <begin position="30"/>
        <end position="53"/>
    </location>
</feature>
<dbReference type="PANTHER" id="PTHR11895:SF176">
    <property type="entry name" value="AMIDASE AMID-RELATED"/>
    <property type="match status" value="1"/>
</dbReference>
<proteinExistence type="predicted"/>
<protein>
    <submittedName>
        <fullName evidence="4">Aspartyl-tRNA(Asn)/glutamyl-tRNA(Gln) amidotransferase subunit A</fullName>
        <ecNumber evidence="4">6.3.5.6</ecNumber>
        <ecNumber evidence="4">6.3.5.7</ecNumber>
    </submittedName>
</protein>
<dbReference type="InterPro" id="IPR000120">
    <property type="entry name" value="Amidase"/>
</dbReference>
<dbReference type="InterPro" id="IPR006311">
    <property type="entry name" value="TAT_signal"/>
</dbReference>
<dbReference type="SUPFAM" id="SSF75304">
    <property type="entry name" value="Amidase signature (AS) enzymes"/>
    <property type="match status" value="1"/>
</dbReference>
<organism evidence="4 5">
    <name type="scientific">Actinopolymorpha pittospori</name>
    <dbReference type="NCBI Taxonomy" id="648752"/>
    <lineage>
        <taxon>Bacteria</taxon>
        <taxon>Bacillati</taxon>
        <taxon>Actinomycetota</taxon>
        <taxon>Actinomycetes</taxon>
        <taxon>Propionibacteriales</taxon>
        <taxon>Actinopolymorphaceae</taxon>
        <taxon>Actinopolymorpha</taxon>
    </lineage>
</organism>
<dbReference type="Gene3D" id="3.90.1300.10">
    <property type="entry name" value="Amidase signature (AS) domain"/>
    <property type="match status" value="1"/>
</dbReference>
<evidence type="ECO:0000259" key="3">
    <source>
        <dbReference type="Pfam" id="PF01425"/>
    </source>
</evidence>
<name>A0A927MSS0_9ACTN</name>
<keyword evidence="5" id="KW-1185">Reference proteome</keyword>
<dbReference type="AlphaFoldDB" id="A0A927MSS0"/>
<dbReference type="EC" id="6.3.5.6" evidence="4"/>
<evidence type="ECO:0000256" key="1">
    <source>
        <dbReference type="SAM" id="MobiDB-lite"/>
    </source>
</evidence>
<evidence type="ECO:0000313" key="5">
    <source>
        <dbReference type="Proteomes" id="UP000638648"/>
    </source>
</evidence>
<dbReference type="InterPro" id="IPR036928">
    <property type="entry name" value="AS_sf"/>
</dbReference>
<keyword evidence="2" id="KW-0732">Signal</keyword>
<dbReference type="PANTHER" id="PTHR11895">
    <property type="entry name" value="TRANSAMIDASE"/>
    <property type="match status" value="1"/>
</dbReference>
<feature type="chain" id="PRO_5038951090" evidence="2">
    <location>
        <begin position="29"/>
        <end position="524"/>
    </location>
</feature>
<dbReference type="EC" id="6.3.5.7" evidence="4"/>
<keyword evidence="4" id="KW-0436">Ligase</keyword>
<gene>
    <name evidence="4" type="ORF">HEB94_001416</name>
</gene>
<dbReference type="EMBL" id="JADBEM010000001">
    <property type="protein sequence ID" value="MBE1604568.1"/>
    <property type="molecule type" value="Genomic_DNA"/>
</dbReference>
<dbReference type="RefSeq" id="WP_192749082.1">
    <property type="nucleotide sequence ID" value="NZ_BAABJL010000126.1"/>
</dbReference>
<feature type="signal peptide" evidence="2">
    <location>
        <begin position="1"/>
        <end position="28"/>
    </location>
</feature>
<dbReference type="PROSITE" id="PS51318">
    <property type="entry name" value="TAT"/>
    <property type="match status" value="1"/>
</dbReference>
<evidence type="ECO:0000313" key="4">
    <source>
        <dbReference type="EMBL" id="MBE1604568.1"/>
    </source>
</evidence>
<comment type="caution">
    <text evidence="4">The sequence shown here is derived from an EMBL/GenBank/DDBJ whole genome shotgun (WGS) entry which is preliminary data.</text>
</comment>
<dbReference type="Proteomes" id="UP000638648">
    <property type="component" value="Unassembled WGS sequence"/>
</dbReference>
<feature type="domain" description="Amidase" evidence="3">
    <location>
        <begin position="82"/>
        <end position="503"/>
    </location>
</feature>
<evidence type="ECO:0000256" key="2">
    <source>
        <dbReference type="SAM" id="SignalP"/>
    </source>
</evidence>